<dbReference type="RefSeq" id="XP_012767020.1">
    <property type="nucleotide sequence ID" value="XM_012911566.1"/>
</dbReference>
<evidence type="ECO:0000313" key="6">
    <source>
        <dbReference type="Proteomes" id="UP000033188"/>
    </source>
</evidence>
<feature type="transmembrane region" description="Helical" evidence="4">
    <location>
        <begin position="2998"/>
        <end position="3022"/>
    </location>
</feature>
<keyword evidence="1 2" id="KW-0175">Coiled coil</keyword>
<organism evidence="5 6">
    <name type="scientific">Babesia bigemina</name>
    <dbReference type="NCBI Taxonomy" id="5866"/>
    <lineage>
        <taxon>Eukaryota</taxon>
        <taxon>Sar</taxon>
        <taxon>Alveolata</taxon>
        <taxon>Apicomplexa</taxon>
        <taxon>Aconoidasida</taxon>
        <taxon>Piroplasmida</taxon>
        <taxon>Babesiidae</taxon>
        <taxon>Babesia</taxon>
    </lineage>
</organism>
<feature type="compositionally biased region" description="Basic and acidic residues" evidence="3">
    <location>
        <begin position="2243"/>
        <end position="2252"/>
    </location>
</feature>
<dbReference type="OrthoDB" id="1720422at2759"/>
<dbReference type="OMA" id="MANCISE"/>
<keyword evidence="4" id="KW-1133">Transmembrane helix</keyword>
<accession>A0A061D7H8</accession>
<reference evidence="6" key="1">
    <citation type="journal article" date="2014" name="Nucleic Acids Res.">
        <title>The evolutionary dynamics of variant antigen genes in Babesia reveal a history of genomic innovation underlying host-parasite interaction.</title>
        <authorList>
            <person name="Jackson A.P."/>
            <person name="Otto T.D."/>
            <person name="Darby A."/>
            <person name="Ramaprasad A."/>
            <person name="Xia D."/>
            <person name="Echaide I.E."/>
            <person name="Farber M."/>
            <person name="Gahlot S."/>
            <person name="Gamble J."/>
            <person name="Gupta D."/>
            <person name="Gupta Y."/>
            <person name="Jackson L."/>
            <person name="Malandrin L."/>
            <person name="Malas T.B."/>
            <person name="Moussa E."/>
            <person name="Nair M."/>
            <person name="Reid A.J."/>
            <person name="Sanders M."/>
            <person name="Sharma J."/>
            <person name="Tracey A."/>
            <person name="Quail M.A."/>
            <person name="Weir W."/>
            <person name="Wastling J.M."/>
            <person name="Hall N."/>
            <person name="Willadsen P."/>
            <person name="Lingelbach K."/>
            <person name="Shiels B."/>
            <person name="Tait A."/>
            <person name="Berriman M."/>
            <person name="Allred D.R."/>
            <person name="Pain A."/>
        </authorList>
    </citation>
    <scope>NUCLEOTIDE SEQUENCE [LARGE SCALE GENOMIC DNA]</scope>
    <source>
        <strain evidence="6">Bond</strain>
    </source>
</reference>
<sequence length="3072" mass="342598">MEYLRPATNVILQVRHCARISTLLDGLCIPFYNVVHNLERSLSFRTASEEPSACDVISRLSTIQGSAPEDSENPHKNIIHNLCASAGSLLGCRYPGTYDGSAIVYGNASRLCDAILAFLYAVFSDVYGNQPYVAGRDVLYDDVIVQLKSQLWRGHKGFRQAIHKVATGLQRYNAAVEASNKKVKEPMETVLEYVKPDGELCQGIKDLQISETSTSAEDERTVDAAVTLVERCREVARVFSKSLTAVKDAINDLNPKLKRKLENARRSFFNHVDWLSKWSKKGQKKRLDKMIQKMKSRLKQLAKAVKDRIKQEVHTVVELLKKRVREIKMKLEGITVSLEKYVNELGQCMGEAKKYIKDVKKYVNDIMQQLDGENRQAIDKAAADIDSELGKRVEELNQWIENAEAAVTVAKEKADEVHKRVDKGDKNQKIGGGLKKIEAARSQVESVSQDIQTVHGDLESWQTAAQGVLSNAAKTAGEVSKQLDPSQHGDPHPIGENLVNIETANKTISSANEQLKSQVDNLNQWITEADEIRKNAQQKAEEVYKSLTVHEQLSKKIKDIQNANKEIQNVHSGLSSVDDKLEAWKQEAANVIQGVVDRMTEVHKKLDHGDEHQPIGRGITQIKDARAKVEEVDNGLTSVNDDLQKWREAANIVLNIAVNRAKDVHKALDPTKGDANHPIGQKLNEIDTANNEIKSANEKLKTQVEALHKWIETAENIRTAAEARAKEAYDKLDVHQELSKNVKRIVDAKDRINEVHRAVETQVEELGRWKDKAEEVIGGAVEKAQYVHDRLDIGGKGTQLNRQIEGIEQANTSIQNANKTLEEHVANLGKWQTAARDVIDKADDKCDEILKRVKTDPSSKKDSIYKQSALLRDRGTKLLQAATDAKHKVESKVKDALDAVEAMDSDLKKDLFEVKKKIKEGINKVISELKVGELGEAVQKDLKQLRDRIEGLGKGLTDTNEDNPMVGSHIKILKSHKDTLGGAVNNIKTETEKKLVDSFNENIRGPLNKGVEKVTEEIGKLYEKFYPQNGSVSEADRKHLQKIFEHIKKQVSVIKGTGEKNHESGIDGIVANVRGLYDAFVEGNGKGVEARVDGWLGSILGINQNQRGTQTDGMKAVTSWINVYRQATNERDNALKAVKDQIKEALGNQIRTGQARISSGDVKDNIVQNLTKVKEACQAFVEALDAELTKDRIEKFVAPIVQKIAGSSGGRARSGVNPEHVTTAVKAALIALCSCVRQIAIEIESLAINKFGKIIDKIKPTVDGLNDKLAQATTPPSTGAASHAPGAALAVDKAIDQVREEVGKVESNFQTHVKKPVEEAVQGLDAAVTEYDNKAKHQVMKAAEGAIDEAANVINTDRDGSQIDLKSRMPNFHKAHTTITSNMQPQLEKLLNDHIGRDDTRDAKMDQVKLSRDFEKYDDHVRIGSLTDYVYGRLSLAIEKVRDEGLMEINELIGRRSGVGPTITDKQITDSFGAIKKQLEGVVESVSEKRIGYLGVSITNGSGLKTRLTGLTKALGDGKLDGAEKGLGAITTAIGNLQRDTFGPKSKTIEEAVKVVKKEVEELKKKLLNGAEPKGVSDQLTDLQNQGLGDQEYAWQPNNNGPKISGIGKIRKTIEDQNAKLPELSKEIGEAMVMVMKDIRGVLREVGMRLSHHIIPDDDLLRYLRGLKGKIGTEKAEYRNLQDITNEINGLWAKKFGKYPHKLHLATGVIRRELRKLQSDLKGDKYNGIIEPLRELKDVGLNENDWYKNLNNKGHQKIENELKSQQSMLSWQPKLIGSGVEQIANVLEEVRTALQSNDGGRKGDVINRLGALLRDAFNGSEWQNGRGKKSAGLEQIQDDLKWQNTQLSAATKKIDDATNTVMRETQDMLRKAGQKLSDELMDDDILDNLRQLQKKIGLDQSNGGSIQTFQREIGKLQEDAFTESPQQIEKAQKIIEQELANLKGELQNVVTDPLKELMEQGFGGNENWNGQKVRGFDHIKRNLQSQQSQLSNQPGQIDLGMRDITEELQSIRDALQGTADGNPQDRGVIKNLEFMTKQIGTHDDAGLKKIKSDIESLKQNHVPVITKHLNIMSSAITNASGQLGWNLGQLDNPHIDVKLKGIQDGLDNLRLTDLADAIKLCDNFLREAYEIEKNTFHALLKHVDCEVDDAIKDLTKEARGLYVDSVREALELFAKKVNEDLGDLPNDINRDRYVGYKGFMKYLQGPLSSDLTGEEQSVAELSSAFQEVFEQIEKYVAGEITRLHDEQNKERNPSLPPTEDPYTPKLKDVYDALTALLAYLRDNDGDADKLTALVERLTKALSDLVPSDFKHPSTPLLDTVSRGLSKFACEFNNTYISAYSGQRCREEHAHKYTKVLLSMIPMTYTALTNLMMKCESEWKALHISKLTADDRDNALGNYLTRCGYRVSRSGSEQDGELNMFIGGGIYELLTTPIESVDIEMLVDGEQVTYDINLVHIISLLYNTLCHYFQVCHLYVPPEPRYPCTVRDMLSWLSGLQYTQVADKLPDHCKALLNRRCHDGDIPNREDPVMANCISELPYTIAATCSHSTALLTAIQGNGHGFDLAAYPYSVDFSNNRAKLHYPADPDALFDMLRAFVCRLCRVLYFLYSQCCRSTARVKGWRECTYGRQVQSHHWQCNIMRRGSTNTTSTTTGTGTTTTSTTIHGCPPTSPLQSFLSDRCHGLLPHTLTAADGIIECANCADNLPGQQCLTPLGFWDIGFAASISGTGWDLIKRLGDMCRDADSCLFVLCRTLFHLCPIAPSSLADVFALYAQVLRKWDSHDWQEHRGGSYTDASDFISHLNTDGIDSLFPLWKELHGSYENTKLTSAIASLVGHDHKSHDALSSLCNDTTCKSPRGCAPYLQPLGLHAHHTYPQKHFGLYITWMLHLAWQFWELLSDLLQALDNIDCTASGCATCPCQPGTHGGNDTCHCPSIVQCAGPLPTLYRYGFTFRNASLLVTDNYAIRCGDLNTQLKWALHSDHFTELFRQIDQLMWHIRMPFLYCFIVLWSLVALYILHTFLYCLDVLRIRSHLLTTEASHLIDVKALLIPSRKMLSLYDASYFDDDPNELLNLK</sequence>
<gene>
    <name evidence="5" type="ORF">BBBOND_0111320</name>
</gene>
<dbReference type="Proteomes" id="UP000033188">
    <property type="component" value="Chromosome 1"/>
</dbReference>
<name>A0A061D7H8_BABBI</name>
<feature type="coiled-coil region" evidence="2">
    <location>
        <begin position="501"/>
        <end position="570"/>
    </location>
</feature>
<dbReference type="PANTHER" id="PTHR23160:SF19">
    <property type="entry name" value="MYOSIN HEAVY CHAIN-RELATED PROTEIN"/>
    <property type="match status" value="1"/>
</dbReference>
<keyword evidence="4" id="KW-0812">Transmembrane</keyword>
<dbReference type="STRING" id="5866.A0A061D7H8"/>
<evidence type="ECO:0000256" key="4">
    <source>
        <dbReference type="SAM" id="Phobius"/>
    </source>
</evidence>
<dbReference type="Gene3D" id="1.20.120.20">
    <property type="entry name" value="Apolipoprotein"/>
    <property type="match status" value="1"/>
</dbReference>
<dbReference type="EMBL" id="LK391707">
    <property type="protein sequence ID" value="CDR94834.1"/>
    <property type="molecule type" value="Genomic_DNA"/>
</dbReference>
<proteinExistence type="predicted"/>
<evidence type="ECO:0000256" key="1">
    <source>
        <dbReference type="ARBA" id="ARBA00023054"/>
    </source>
</evidence>
<feature type="coiled-coil region" evidence="2">
    <location>
        <begin position="393"/>
        <end position="420"/>
    </location>
</feature>
<evidence type="ECO:0000256" key="2">
    <source>
        <dbReference type="SAM" id="Coils"/>
    </source>
</evidence>
<keyword evidence="6" id="KW-1185">Reference proteome</keyword>
<keyword evidence="4" id="KW-0472">Membrane</keyword>
<protein>
    <submittedName>
        <fullName evidence="5">Extracellular matrix-binding protein ebh</fullName>
    </submittedName>
</protein>
<evidence type="ECO:0000256" key="3">
    <source>
        <dbReference type="SAM" id="MobiDB-lite"/>
    </source>
</evidence>
<dbReference type="VEuPathDB" id="PiroplasmaDB:BBBOND_0111320"/>
<evidence type="ECO:0000313" key="5">
    <source>
        <dbReference type="EMBL" id="CDR94834.1"/>
    </source>
</evidence>
<dbReference type="KEGG" id="bbig:BBBOND_0111320"/>
<feature type="coiled-coil region" evidence="2">
    <location>
        <begin position="679"/>
        <end position="731"/>
    </location>
</feature>
<dbReference type="GeneID" id="24563375"/>
<feature type="region of interest" description="Disordered" evidence="3">
    <location>
        <begin position="2243"/>
        <end position="2263"/>
    </location>
</feature>
<dbReference type="PANTHER" id="PTHR23160">
    <property type="entry name" value="SYNAPTONEMAL COMPLEX PROTEIN-RELATED"/>
    <property type="match status" value="1"/>
</dbReference>